<protein>
    <recommendedName>
        <fullName evidence="3">Lysozyme inhibitor LprI N-terminal domain-containing protein</fullName>
    </recommendedName>
</protein>
<accession>A0ABT1TNB1</accession>
<evidence type="ECO:0000313" key="1">
    <source>
        <dbReference type="EMBL" id="MCQ8116276.1"/>
    </source>
</evidence>
<name>A0ABT1TNB1_9GAMM</name>
<sequence>MNLNTTLRTVIRCDACWLLRLTVIWMLSIGSCPAKSPPRLIFDKHGVQSAAWLNYQIELYADGTLHYHGIDDVNVIGDRYGKIKPKKVQYLVDLYQKLYQKRQQALSEFMARYDNRHNLSQDEQYHLERYKRDYIDDRDWATSIIYNNGNETSKIAPVAVHLDEFLGILNDMINLERWICFPKSHPRRKYCPVLNHSSNYQLLMDYIK</sequence>
<dbReference type="Proteomes" id="UP001524570">
    <property type="component" value="Unassembled WGS sequence"/>
</dbReference>
<organism evidence="1 2">
    <name type="scientific">Methylomonas rosea</name>
    <dbReference type="NCBI Taxonomy" id="2952227"/>
    <lineage>
        <taxon>Bacteria</taxon>
        <taxon>Pseudomonadati</taxon>
        <taxon>Pseudomonadota</taxon>
        <taxon>Gammaproteobacteria</taxon>
        <taxon>Methylococcales</taxon>
        <taxon>Methylococcaceae</taxon>
        <taxon>Methylomonas</taxon>
    </lineage>
</organism>
<evidence type="ECO:0008006" key="3">
    <source>
        <dbReference type="Google" id="ProtNLM"/>
    </source>
</evidence>
<reference evidence="1 2" key="1">
    <citation type="submission" date="2022-07" db="EMBL/GenBank/DDBJ databases">
        <title>Methylomonas rivi sp. nov., Methylomonas rosea sp. nov., Methylomonas aureus sp. nov. and Methylomonas subterranea sp. nov., four novel methanotrophs isolated from a freshwater creek and the deep terrestrial subsurface.</title>
        <authorList>
            <person name="Abin C."/>
            <person name="Sankaranarayanan K."/>
            <person name="Garner C."/>
            <person name="Sindelar R."/>
            <person name="Kotary K."/>
            <person name="Garner R."/>
            <person name="Barclay S."/>
            <person name="Lawson P."/>
            <person name="Krumholz L."/>
        </authorList>
    </citation>
    <scope>NUCLEOTIDE SEQUENCE [LARGE SCALE GENOMIC DNA]</scope>
    <source>
        <strain evidence="1 2">WSC-7</strain>
    </source>
</reference>
<keyword evidence="2" id="KW-1185">Reference proteome</keyword>
<comment type="caution">
    <text evidence="1">The sequence shown here is derived from an EMBL/GenBank/DDBJ whole genome shotgun (WGS) entry which is preliminary data.</text>
</comment>
<gene>
    <name evidence="1" type="ORF">NP589_02485</name>
</gene>
<evidence type="ECO:0000313" key="2">
    <source>
        <dbReference type="Proteomes" id="UP001524570"/>
    </source>
</evidence>
<dbReference type="RefSeq" id="WP_256605530.1">
    <property type="nucleotide sequence ID" value="NZ_JANIBL010000004.1"/>
</dbReference>
<proteinExistence type="predicted"/>
<dbReference type="EMBL" id="JANIBL010000004">
    <property type="protein sequence ID" value="MCQ8116276.1"/>
    <property type="molecule type" value="Genomic_DNA"/>
</dbReference>